<accession>A0A8J6XGG0</accession>
<evidence type="ECO:0000256" key="1">
    <source>
        <dbReference type="SAM" id="Phobius"/>
    </source>
</evidence>
<keyword evidence="1" id="KW-0472">Membrane</keyword>
<evidence type="ECO:0000313" key="2">
    <source>
        <dbReference type="EMBL" id="MBD2776375.1"/>
    </source>
</evidence>
<protein>
    <submittedName>
        <fullName evidence="2">Uncharacterized protein</fullName>
    </submittedName>
</protein>
<organism evidence="2 3">
    <name type="scientific">Iningainema tapete BLCC-T55</name>
    <dbReference type="NCBI Taxonomy" id="2748662"/>
    <lineage>
        <taxon>Bacteria</taxon>
        <taxon>Bacillati</taxon>
        <taxon>Cyanobacteriota</taxon>
        <taxon>Cyanophyceae</taxon>
        <taxon>Nostocales</taxon>
        <taxon>Scytonemataceae</taxon>
        <taxon>Iningainema tapete</taxon>
    </lineage>
</organism>
<keyword evidence="1" id="KW-0812">Transmembrane</keyword>
<feature type="non-terminal residue" evidence="2">
    <location>
        <position position="1"/>
    </location>
</feature>
<dbReference type="AlphaFoldDB" id="A0A8J6XGG0"/>
<reference evidence="2" key="1">
    <citation type="submission" date="2020-09" db="EMBL/GenBank/DDBJ databases">
        <title>Iningainema tapete sp. nov. (Scytonemataceae, Cyanobacteria) from greenhouses in central Florida (USA) produces two types of nodularin with biosynthetic potential for microcystin-LR and anabaenopeptins.</title>
        <authorList>
            <person name="Berthold D.E."/>
            <person name="Lefler F.W."/>
            <person name="Huang I.-S."/>
            <person name="Abdulla H."/>
            <person name="Zimba P.V."/>
            <person name="Laughinghouse H.D. IV."/>
        </authorList>
    </citation>
    <scope>NUCLEOTIDE SEQUENCE</scope>
    <source>
        <strain evidence="2">BLCCT55</strain>
    </source>
</reference>
<proteinExistence type="predicted"/>
<evidence type="ECO:0000313" key="3">
    <source>
        <dbReference type="Proteomes" id="UP000629098"/>
    </source>
</evidence>
<keyword evidence="1" id="KW-1133">Transmembrane helix</keyword>
<name>A0A8J6XGG0_9CYAN</name>
<dbReference type="RefSeq" id="WP_190835441.1">
    <property type="nucleotide sequence ID" value="NZ_CAWPPI010000092.1"/>
</dbReference>
<dbReference type="EMBL" id="JACXAE010000092">
    <property type="protein sequence ID" value="MBD2776375.1"/>
    <property type="molecule type" value="Genomic_DNA"/>
</dbReference>
<keyword evidence="3" id="KW-1185">Reference proteome</keyword>
<dbReference type="Proteomes" id="UP000629098">
    <property type="component" value="Unassembled WGS sequence"/>
</dbReference>
<feature type="transmembrane region" description="Helical" evidence="1">
    <location>
        <begin position="66"/>
        <end position="85"/>
    </location>
</feature>
<gene>
    <name evidence="2" type="ORF">ICL16_31040</name>
</gene>
<sequence>SDRASTSRRERQTTLYWGRVQLRWSSDNILIFTKIATFPRNNVFFDTSSIYSAEDFMRTHRLFSRLFSVYIVGVATTSWSSNFWYRNDS</sequence>
<comment type="caution">
    <text evidence="2">The sequence shown here is derived from an EMBL/GenBank/DDBJ whole genome shotgun (WGS) entry which is preliminary data.</text>
</comment>